<feature type="domain" description="YhdP central" evidence="1">
    <location>
        <begin position="885"/>
        <end position="1014"/>
    </location>
</feature>
<accession>M1PL52</accession>
<evidence type="ECO:0000259" key="1">
    <source>
        <dbReference type="Pfam" id="PF13116"/>
    </source>
</evidence>
<dbReference type="KEGG" id="dsf:UWK_00630"/>
<dbReference type="EMBL" id="CP003985">
    <property type="protein sequence ID" value="AGF77211.1"/>
    <property type="molecule type" value="Genomic_DNA"/>
</dbReference>
<gene>
    <name evidence="2" type="ordered locus">UWK_00630</name>
</gene>
<dbReference type="Pfam" id="PF13116">
    <property type="entry name" value="YhdP"/>
    <property type="match status" value="1"/>
</dbReference>
<proteinExistence type="predicted"/>
<dbReference type="AlphaFoldDB" id="M1PL52"/>
<keyword evidence="3" id="KW-1185">Reference proteome</keyword>
<name>M1PL52_DESSD</name>
<evidence type="ECO:0000313" key="2">
    <source>
        <dbReference type="EMBL" id="AGF77211.1"/>
    </source>
</evidence>
<dbReference type="Proteomes" id="UP000011721">
    <property type="component" value="Chromosome"/>
</dbReference>
<sequence>MKRFFLTILVLCGVLLIAGGLFLKKGMHVKSLSAGPVTFSNVSLQWNAKLELDIERLFVASLQDGDGNGAPHDLSFMNAIVPLVRCIDLLFSRISIATISGGGMEGSLLYESSLAQFTLSSQEVDVRGIVRLEEGVLIADIPKIKSDKFHSQAAGVVRLDLDSAWGSGEFTVNLADSLPVNLSFIFDQEQLSFKGVEAGKITDITPFVDLFGLEFSIQKWITDYLSGTRYSLKSFAGSFPWKNPMVLAETFVAEVRVDECQYSFAPGLDAIQSEYADVLFKKGVLIITPHNSSFYGQDGEKSWLDINFNDPDNILLTAHILTHARANQDIVNVLNYYNIPLPVLQTEGETDVDLTLSINLKSELVTAHGVFQINDGRVDYSGANYGVKDARILLDTNRITFEQLEVSLEQMFVVDITGVYDASTANGDLDISLQECAVAVGKSQLVLNGEETKPKLRYTMSPGMATVTAEASSWNIGGLPLNIGSFSTSFSPDDLSGRVSALSLSVPPFISTEISGTFSLKEQRMDLLSTVVHCRINDLKLQDRLDGLIIQYDKGLTVRSVKESQWLLNDVPVTLSPAEFKFSDTLFSVTGAGVDYGEVFGGIVSGSFNYLSQHGEFLLEEFNIQEKSVGRFFNPNRAISVEVDGNEANLLLKVPELEVEVSVREGREWSLQLRNLAAVYDHSPILQQYLVKNGMLIIGSKDGGGYRFSADIPYDYALLAQDAVPVDRYQIEGEAGANGIRATVNETLNLVYDDKINIVSKGLTFNVPAILKLLKDIPGIMETDSGEQNRIAVTLDSSETGLFFSPERQLLADTITLQYGDGQGTLQLLHGATGRISLEGEGKTFSLTGEGLNDVFMNGLFPASEFHGGSMSMVAKGAWNDFTAIAKIKNTVLKEFKSLNNILSMINTIPALVTFSLPSYSTTGLAVDRIVAGIKMKEGVATFETLGLDSPEMTIRGTGWLDVPKQSLDMDLNLITGAKKNVNKIPLVGYILVGKKKKPSIMVELSGDLFDPKVEYSTFREVASVPFQILYRTLALPAHLVSTVFDVDDEVDFQENGWTPDEEELMIEGETNK</sequence>
<dbReference type="eggNOG" id="COG2982">
    <property type="taxonomic scope" value="Bacteria"/>
</dbReference>
<protein>
    <recommendedName>
        <fullName evidence="1">YhdP central domain-containing protein</fullName>
    </recommendedName>
</protein>
<evidence type="ECO:0000313" key="3">
    <source>
        <dbReference type="Proteomes" id="UP000011721"/>
    </source>
</evidence>
<dbReference type="RefSeq" id="WP_015402909.1">
    <property type="nucleotide sequence ID" value="NC_020304.1"/>
</dbReference>
<reference evidence="3" key="1">
    <citation type="journal article" date="2013" name="Stand. Genomic Sci.">
        <title>Complete genome sequence of Desulfocapsa sulfexigens, a marine deltaproteobacterium specialized in disproportionating inorganic sulfur compounds.</title>
        <authorList>
            <person name="Finster K.W."/>
            <person name="Kjeldsen K.U."/>
            <person name="Kube M."/>
            <person name="Reinhardt R."/>
            <person name="Mussmann M."/>
            <person name="Amann R."/>
            <person name="Schreiber L."/>
        </authorList>
    </citation>
    <scope>NUCLEOTIDE SEQUENCE [LARGE SCALE GENOMIC DNA]</scope>
    <source>
        <strain evidence="3">DSM 10523 / SB164P1</strain>
    </source>
</reference>
<organism evidence="2 3">
    <name type="scientific">Desulfocapsa sulfexigens (strain DSM 10523 / SB164P1)</name>
    <dbReference type="NCBI Taxonomy" id="1167006"/>
    <lineage>
        <taxon>Bacteria</taxon>
        <taxon>Pseudomonadati</taxon>
        <taxon>Thermodesulfobacteriota</taxon>
        <taxon>Desulfobulbia</taxon>
        <taxon>Desulfobulbales</taxon>
        <taxon>Desulfocapsaceae</taxon>
        <taxon>Desulfocapsa</taxon>
    </lineage>
</organism>
<dbReference type="STRING" id="1167006.UWK_00630"/>
<dbReference type="InterPro" id="IPR025263">
    <property type="entry name" value="YhdP_central"/>
</dbReference>
<dbReference type="HOGENOM" id="CLU_007814_0_0_7"/>